<feature type="transmembrane region" description="Helical" evidence="5">
    <location>
        <begin position="370"/>
        <end position="388"/>
    </location>
</feature>
<gene>
    <name evidence="9" type="ORF">FHU10_2248</name>
</gene>
<dbReference type="PANTHER" id="PTHR37422">
    <property type="entry name" value="TEICHURONIC ACID BIOSYNTHESIS PROTEIN TUAE"/>
    <property type="match status" value="1"/>
</dbReference>
<feature type="domain" description="Virulence factor membrane-bound polymerase C-terminal" evidence="7">
    <location>
        <begin position="356"/>
        <end position="529"/>
    </location>
</feature>
<dbReference type="InterPro" id="IPR021797">
    <property type="entry name" value="Wzy_C_2"/>
</dbReference>
<evidence type="ECO:0000256" key="2">
    <source>
        <dbReference type="ARBA" id="ARBA00022692"/>
    </source>
</evidence>
<comment type="subcellular location">
    <subcellularLocation>
        <location evidence="1">Membrane</location>
        <topology evidence="1">Multi-pass membrane protein</topology>
    </subcellularLocation>
</comment>
<feature type="transmembrane region" description="Helical" evidence="5">
    <location>
        <begin position="37"/>
        <end position="56"/>
    </location>
</feature>
<sequence>MQNKRTAWLFGLLMFYFIFAMHIYWPNRGGSGFYLPWNMVGIICLAVMTLGTMIIVRPPLAGSRLFTPLALGTFILLLPLLWTKTPYLGEALPRLIGLLMGVAGYFSLLQYPLNRQWRHRLLILLLAATVIEAVWAMLQYFWLMPDSAIPYGIFQQVNVLASFMACGLALALYLYCGSHHRYLQWLMGLMLLIAPFLLLISFSRIGLLAFILITPWQLMMLYRVSRRRCALATLFILVGVLAALVMIDIKGAPRAIATVSTLSYRLISWQEAWLMLWEKPLLGWGYGSFQYHFLHHIHLTQPDLPLSFNLSHPHNELLLWGVEGGLLSLTGIALMGYGLWQLLRRCLVFPLRPAPWIAALPIMLHMMVEYPLSLSAAHALFLLVILRVSDLRHSYRRATKWQQIVRLSASSLSALTLLYMINGLHSALTITAVEKQGLQSVDAMQRVISPTPWQTRYEFDIRLHQLLQYPRSKEVAALLNYQQWAENEIRVRPEANIYFNLILVSRLLQQPQRATVLLLEAQRLFPEDMRFKEE</sequence>
<dbReference type="PANTHER" id="PTHR37422:SF21">
    <property type="entry name" value="EXOQ-LIKE PROTEIN"/>
    <property type="match status" value="1"/>
</dbReference>
<feature type="transmembrane region" description="Helical" evidence="5">
    <location>
        <begin position="121"/>
        <end position="141"/>
    </location>
</feature>
<accession>A0A542CWL4</accession>
<dbReference type="Pfam" id="PF04932">
    <property type="entry name" value="Wzy_C"/>
    <property type="match status" value="1"/>
</dbReference>
<proteinExistence type="predicted"/>
<keyword evidence="3 5" id="KW-1133">Transmembrane helix</keyword>
<keyword evidence="4 5" id="KW-0472">Membrane</keyword>
<feature type="transmembrane region" description="Helical" evidence="5">
    <location>
        <begin position="317"/>
        <end position="340"/>
    </location>
</feature>
<dbReference type="Pfam" id="PF15864">
    <property type="entry name" value="PglL_A"/>
    <property type="match status" value="1"/>
</dbReference>
<evidence type="ECO:0000259" key="6">
    <source>
        <dbReference type="Pfam" id="PF04932"/>
    </source>
</evidence>
<feature type="transmembrane region" description="Helical" evidence="5">
    <location>
        <begin position="409"/>
        <end position="428"/>
    </location>
</feature>
<dbReference type="InterPro" id="IPR031726">
    <property type="entry name" value="PglL_A"/>
</dbReference>
<protein>
    <submittedName>
        <fullName evidence="9">O-antigen polymerase</fullName>
    </submittedName>
</protein>
<reference evidence="9" key="2">
    <citation type="submission" date="2019-08" db="EMBL/GenBank/DDBJ databases">
        <title>Investigation of anaerobic lignin degradation for improved lignocellulosic biofuels.</title>
        <authorList>
            <person name="Deangelis K.PhD."/>
        </authorList>
    </citation>
    <scope>NUCLEOTIDE SEQUENCE [LARGE SCALE GENOMIC DNA]</scope>
    <source>
        <strain evidence="9">128R</strain>
    </source>
</reference>
<feature type="transmembrane region" description="Helical" evidence="5">
    <location>
        <begin position="91"/>
        <end position="109"/>
    </location>
</feature>
<evidence type="ECO:0000256" key="4">
    <source>
        <dbReference type="ARBA" id="ARBA00023136"/>
    </source>
</evidence>
<dbReference type="AlphaFoldDB" id="A0A542CWL4"/>
<feature type="transmembrane region" description="Helical" evidence="5">
    <location>
        <begin position="65"/>
        <end position="85"/>
    </location>
</feature>
<dbReference type="GO" id="GO:0016020">
    <property type="term" value="C:membrane"/>
    <property type="evidence" value="ECO:0007669"/>
    <property type="project" value="UniProtKB-SubCell"/>
</dbReference>
<feature type="domain" description="O-antigen ligase-related" evidence="6">
    <location>
        <begin position="190"/>
        <end position="329"/>
    </location>
</feature>
<feature type="transmembrane region" description="Helical" evidence="5">
    <location>
        <begin position="153"/>
        <end position="175"/>
    </location>
</feature>
<evidence type="ECO:0000256" key="3">
    <source>
        <dbReference type="ARBA" id="ARBA00022989"/>
    </source>
</evidence>
<feature type="transmembrane region" description="Helical" evidence="5">
    <location>
        <begin position="229"/>
        <end position="247"/>
    </location>
</feature>
<dbReference type="Pfam" id="PF11846">
    <property type="entry name" value="Wzy_C_2"/>
    <property type="match status" value="1"/>
</dbReference>
<evidence type="ECO:0000256" key="5">
    <source>
        <dbReference type="SAM" id="Phobius"/>
    </source>
</evidence>
<dbReference type="InterPro" id="IPR051533">
    <property type="entry name" value="WaaL-like"/>
</dbReference>
<keyword evidence="2 5" id="KW-0812">Transmembrane</keyword>
<dbReference type="EMBL" id="VISQ01000001">
    <property type="protein sequence ID" value="TVZ69718.1"/>
    <property type="molecule type" value="Genomic_DNA"/>
</dbReference>
<feature type="transmembrane region" description="Helical" evidence="5">
    <location>
        <begin position="7"/>
        <end position="25"/>
    </location>
</feature>
<evidence type="ECO:0000313" key="9">
    <source>
        <dbReference type="EMBL" id="TVZ69718.1"/>
    </source>
</evidence>
<evidence type="ECO:0000259" key="8">
    <source>
        <dbReference type="Pfam" id="PF15864"/>
    </source>
</evidence>
<feature type="domain" description="Protein glycosylation ligase" evidence="8">
    <location>
        <begin position="150"/>
        <end position="174"/>
    </location>
</feature>
<feature type="transmembrane region" description="Helical" evidence="5">
    <location>
        <begin position="182"/>
        <end position="199"/>
    </location>
</feature>
<organism evidence="9">
    <name type="scientific">Serratia fonticola</name>
    <dbReference type="NCBI Taxonomy" id="47917"/>
    <lineage>
        <taxon>Bacteria</taxon>
        <taxon>Pseudomonadati</taxon>
        <taxon>Pseudomonadota</taxon>
        <taxon>Gammaproteobacteria</taxon>
        <taxon>Enterobacterales</taxon>
        <taxon>Yersiniaceae</taxon>
        <taxon>Serratia</taxon>
    </lineage>
</organism>
<name>A0A542CWL4_SERFO</name>
<dbReference type="InterPro" id="IPR007016">
    <property type="entry name" value="O-antigen_ligase-rel_domated"/>
</dbReference>
<evidence type="ECO:0000259" key="7">
    <source>
        <dbReference type="Pfam" id="PF11846"/>
    </source>
</evidence>
<comment type="caution">
    <text evidence="9">The sequence shown here is derived from an EMBL/GenBank/DDBJ whole genome shotgun (WGS) entry which is preliminary data.</text>
</comment>
<reference evidence="9" key="1">
    <citation type="submission" date="2019-06" db="EMBL/GenBank/DDBJ databases">
        <authorList>
            <person name="Deangelis K."/>
            <person name="Huntemann M."/>
            <person name="Clum A."/>
            <person name="Pillay M."/>
            <person name="Palaniappan K."/>
            <person name="Varghese N."/>
            <person name="Mikhailova N."/>
            <person name="Stamatis D."/>
            <person name="Reddy T."/>
            <person name="Daum C."/>
            <person name="Shapiro N."/>
            <person name="Ivanova N."/>
            <person name="Kyrpides N."/>
            <person name="Woyke T."/>
        </authorList>
    </citation>
    <scope>NUCLEOTIDE SEQUENCE [LARGE SCALE GENOMIC DNA]</scope>
    <source>
        <strain evidence="9">128R</strain>
    </source>
</reference>
<evidence type="ECO:0000256" key="1">
    <source>
        <dbReference type="ARBA" id="ARBA00004141"/>
    </source>
</evidence>